<proteinExistence type="inferred from homology"/>
<dbReference type="GO" id="GO:0016791">
    <property type="term" value="F:phosphatase activity"/>
    <property type="evidence" value="ECO:0007669"/>
    <property type="project" value="TreeGrafter"/>
</dbReference>
<dbReference type="InterPro" id="IPR029021">
    <property type="entry name" value="Prot-tyrosine_phosphatase-like"/>
</dbReference>
<dbReference type="EMBL" id="CP034752">
    <property type="protein sequence ID" value="QBH98252.1"/>
    <property type="molecule type" value="Genomic_DNA"/>
</dbReference>
<dbReference type="PROSITE" id="PS00383">
    <property type="entry name" value="TYR_PHOSPHATASE_1"/>
    <property type="match status" value="1"/>
</dbReference>
<dbReference type="CDD" id="cd14529">
    <property type="entry name" value="TpbA-like"/>
    <property type="match status" value="1"/>
</dbReference>
<evidence type="ECO:0000313" key="4">
    <source>
        <dbReference type="Proteomes" id="UP000293154"/>
    </source>
</evidence>
<reference evidence="3 4" key="1">
    <citation type="submission" date="2019-03" db="EMBL/GenBank/DDBJ databases">
        <title>Pragia sp. nov. isolated from the gut tract of Carduelis flavirostris.</title>
        <authorList>
            <person name="Ge Y."/>
        </authorList>
    </citation>
    <scope>NUCLEOTIDE SEQUENCE [LARGE SCALE GENOMIC DNA]</scope>
    <source>
        <strain evidence="3 4">CF-458</strain>
    </source>
</reference>
<accession>A0A411WPY3</accession>
<organism evidence="3 4">
    <name type="scientific">Limnobaculum zhutongyuii</name>
    <dbReference type="NCBI Taxonomy" id="2498113"/>
    <lineage>
        <taxon>Bacteria</taxon>
        <taxon>Pseudomonadati</taxon>
        <taxon>Pseudomonadota</taxon>
        <taxon>Gammaproteobacteria</taxon>
        <taxon>Enterobacterales</taxon>
        <taxon>Budviciaceae</taxon>
        <taxon>Limnobaculum</taxon>
    </lineage>
</organism>
<dbReference type="InterPro" id="IPR016130">
    <property type="entry name" value="Tyr_Pase_AS"/>
</dbReference>
<name>A0A411WPY3_9GAMM</name>
<dbReference type="OrthoDB" id="9802987at2"/>
<dbReference type="InterPro" id="IPR000387">
    <property type="entry name" value="Tyr_Pase_dom"/>
</dbReference>
<dbReference type="SUPFAM" id="SSF52799">
    <property type="entry name" value="(Phosphotyrosine protein) phosphatases II"/>
    <property type="match status" value="1"/>
</dbReference>
<gene>
    <name evidence="3" type="ORF">EKN56_18770</name>
</gene>
<dbReference type="PROSITE" id="PS50056">
    <property type="entry name" value="TYR_PHOSPHATASE_2"/>
    <property type="match status" value="1"/>
</dbReference>
<dbReference type="PANTHER" id="PTHR31126">
    <property type="entry name" value="TYROSINE-PROTEIN PHOSPHATASE"/>
    <property type="match status" value="1"/>
</dbReference>
<sequence>MIEFESAMSYLPLNGLFMNIFSKIGVIGSALLVLSSASAIATMPVETDMHTPATKVSDTTLENFYQVDKDLYRSGQPGVEQMQELERRGVKSIFNLRNFHTDNSEAKGTSLKLYHIPMEAGRFTEEQVILALKQLYHAPKPALIHCWHGSDRTGLMVAMYRMVFLGWSKQDAIEELKKPEFGYHKWAYYNIIQYLENVDVESIRKQVTGTAGIEQ</sequence>
<comment type="similarity">
    <text evidence="1">Belongs to the protein-tyrosine phosphatase family.</text>
</comment>
<dbReference type="Pfam" id="PF03162">
    <property type="entry name" value="Y_phosphatase2"/>
    <property type="match status" value="1"/>
</dbReference>
<dbReference type="AlphaFoldDB" id="A0A411WPY3"/>
<dbReference type="PANTHER" id="PTHR31126:SF72">
    <property type="entry name" value="DUAL SPECIFICITY PROTEIN PHOSPHATASE TPBA"/>
    <property type="match status" value="1"/>
</dbReference>
<evidence type="ECO:0000313" key="3">
    <source>
        <dbReference type="EMBL" id="QBH98252.1"/>
    </source>
</evidence>
<dbReference type="Gene3D" id="3.90.190.10">
    <property type="entry name" value="Protein tyrosine phosphatase superfamily"/>
    <property type="match status" value="1"/>
</dbReference>
<dbReference type="KEGG" id="prag:EKN56_18770"/>
<evidence type="ECO:0000259" key="2">
    <source>
        <dbReference type="PROSITE" id="PS50056"/>
    </source>
</evidence>
<dbReference type="Proteomes" id="UP000293154">
    <property type="component" value="Chromosome"/>
</dbReference>
<dbReference type="InterPro" id="IPR004861">
    <property type="entry name" value="Siw14-like"/>
</dbReference>
<keyword evidence="4" id="KW-1185">Reference proteome</keyword>
<feature type="domain" description="Tyrosine specific protein phosphatases" evidence="2">
    <location>
        <begin position="126"/>
        <end position="178"/>
    </location>
</feature>
<protein>
    <submittedName>
        <fullName evidence="3">Protein tyrosine phosphatase</fullName>
    </submittedName>
</protein>
<evidence type="ECO:0000256" key="1">
    <source>
        <dbReference type="ARBA" id="ARBA00009580"/>
    </source>
</evidence>